<proteinExistence type="predicted"/>
<name>A0ABT7WRV2_9GAMM</name>
<accession>A0ABT7WRV2</accession>
<reference evidence="2" key="1">
    <citation type="submission" date="2023-06" db="EMBL/GenBank/DDBJ databases">
        <title>Two novel species of Acinetobacter isolated from motorbike repairing workshop in Vietnam.</title>
        <authorList>
            <person name="Le N.T.T."/>
        </authorList>
    </citation>
    <scope>NUCLEOTIDE SEQUENCE</scope>
    <source>
        <strain evidence="2">VNH17</strain>
    </source>
</reference>
<feature type="domain" description="YagK/YfjJ C-terminal" evidence="1">
    <location>
        <begin position="230"/>
        <end position="374"/>
    </location>
</feature>
<dbReference type="InterPro" id="IPR057271">
    <property type="entry name" value="YagK_YfjJ_C"/>
</dbReference>
<keyword evidence="3" id="KW-1185">Reference proteome</keyword>
<dbReference type="Pfam" id="PF11726">
    <property type="entry name" value="YagK_YfjJ_C"/>
    <property type="match status" value="1"/>
</dbReference>
<evidence type="ECO:0000313" key="3">
    <source>
        <dbReference type="Proteomes" id="UP001168524"/>
    </source>
</evidence>
<protein>
    <submittedName>
        <fullName evidence="2">Inovirus-type Gp2 protein</fullName>
    </submittedName>
</protein>
<dbReference type="Proteomes" id="UP001168524">
    <property type="component" value="Unassembled WGS sequence"/>
</dbReference>
<gene>
    <name evidence="2" type="ORF">QTA56_14390</name>
</gene>
<comment type="caution">
    <text evidence="2">The sequence shown here is derived from an EMBL/GenBank/DDBJ whole genome shotgun (WGS) entry which is preliminary data.</text>
</comment>
<evidence type="ECO:0000259" key="1">
    <source>
        <dbReference type="Pfam" id="PF11726"/>
    </source>
</evidence>
<evidence type="ECO:0000313" key="2">
    <source>
        <dbReference type="EMBL" id="MDN0015410.1"/>
    </source>
</evidence>
<dbReference type="EMBL" id="JAUDZE010000008">
    <property type="protein sequence ID" value="MDN0015410.1"/>
    <property type="molecule type" value="Genomic_DNA"/>
</dbReference>
<organism evidence="2 3">
    <name type="scientific">Acinetobacter thutiue</name>
    <dbReference type="NCBI Taxonomy" id="2998078"/>
    <lineage>
        <taxon>Bacteria</taxon>
        <taxon>Pseudomonadati</taxon>
        <taxon>Pseudomonadota</taxon>
        <taxon>Gammaproteobacteria</taxon>
        <taxon>Moraxellales</taxon>
        <taxon>Moraxellaceae</taxon>
        <taxon>Acinetobacter</taxon>
    </lineage>
</organism>
<dbReference type="RefSeq" id="WP_267981696.1">
    <property type="nucleotide sequence ID" value="NZ_JAPQKF010000008.1"/>
</dbReference>
<sequence>MTTLIQPINRLIVKPITTWKRPNIVSLDEDLDIFEANYGNASNVLDQHHTLRLQDSLFTHNQEKGSPQILPEDAYLLRHFYCYWITERVSNRDECFLYYERNSITSSHKLLVSDSILASYYKRLFMFEDISEGDYKSEHYNCVMGAVSKFWSYRFDLLNLWNAPRAKITIQEENGCFQQVAVADILNQINLEVYKNIHGPIFKEAIRVRVRRAASHFKSAKKYLSELRNDFGRLLVIRLDLCVPTELKNISVSELKVNFDRFTQKLRRSRLLKLNGYIWKLEYGFAKSFHYHLIIFLCGRKHSHDIKLAQMIGEMWDKTIGGKNCYFNCHSTKHLKHYKDIVVGRLERNDHSKFERLLNVVIRYFCKKDQFIIHKSILNKKTFDTGRTYSTRKNLGRPAKI</sequence>